<name>S4PEB6_9NEOP</name>
<dbReference type="EMBL" id="GAIX01003251">
    <property type="protein sequence ID" value="JAA89309.1"/>
    <property type="molecule type" value="Transcribed_RNA"/>
</dbReference>
<evidence type="ECO:0000313" key="2">
    <source>
        <dbReference type="EMBL" id="JAA89309.1"/>
    </source>
</evidence>
<keyword evidence="1" id="KW-0812">Transmembrane</keyword>
<organism evidence="2">
    <name type="scientific">Pararge aegeria</name>
    <name type="common">speckled wood butterfly</name>
    <dbReference type="NCBI Taxonomy" id="116150"/>
    <lineage>
        <taxon>Eukaryota</taxon>
        <taxon>Metazoa</taxon>
        <taxon>Ecdysozoa</taxon>
        <taxon>Arthropoda</taxon>
        <taxon>Hexapoda</taxon>
        <taxon>Insecta</taxon>
        <taxon>Pterygota</taxon>
        <taxon>Neoptera</taxon>
        <taxon>Endopterygota</taxon>
        <taxon>Lepidoptera</taxon>
        <taxon>Glossata</taxon>
        <taxon>Ditrysia</taxon>
        <taxon>Papilionoidea</taxon>
        <taxon>Nymphalidae</taxon>
        <taxon>Satyrinae</taxon>
        <taxon>Satyrini</taxon>
        <taxon>Parargina</taxon>
        <taxon>Pararge</taxon>
    </lineage>
</organism>
<sequence length="81" mass="9287">MTIAGARRISRSALRAGGTRTCQNVFSNVATDTLVDFILRCNLIKAMSEYLKIYIFYACFQLSLYETIFGYLVQIPHNREK</sequence>
<keyword evidence="1" id="KW-1133">Transmembrane helix</keyword>
<reference evidence="2" key="2">
    <citation type="submission" date="2013-05" db="EMBL/GenBank/DDBJ databases">
        <authorList>
            <person name="Carter J.-M."/>
            <person name="Baker S.C."/>
            <person name="Pink R."/>
            <person name="Carter D.R.F."/>
            <person name="Collins A."/>
            <person name="Tomlin J."/>
            <person name="Gibbs M."/>
            <person name="Breuker C.J."/>
        </authorList>
    </citation>
    <scope>NUCLEOTIDE SEQUENCE</scope>
    <source>
        <tissue evidence="2">Ovary</tissue>
    </source>
</reference>
<keyword evidence="1" id="KW-0472">Membrane</keyword>
<dbReference type="AlphaFoldDB" id="S4PEB6"/>
<evidence type="ECO:0000256" key="1">
    <source>
        <dbReference type="SAM" id="Phobius"/>
    </source>
</evidence>
<feature type="transmembrane region" description="Helical" evidence="1">
    <location>
        <begin position="53"/>
        <end position="73"/>
    </location>
</feature>
<proteinExistence type="predicted"/>
<protein>
    <submittedName>
        <fullName evidence="2">Uncharacterized protein</fullName>
    </submittedName>
</protein>
<reference evidence="2" key="1">
    <citation type="journal article" date="2013" name="BMC Genomics">
        <title>Unscrambling butterfly oogenesis.</title>
        <authorList>
            <person name="Carter J.M."/>
            <person name="Baker S.C."/>
            <person name="Pink R."/>
            <person name="Carter D.R."/>
            <person name="Collins A."/>
            <person name="Tomlin J."/>
            <person name="Gibbs M."/>
            <person name="Breuker C.J."/>
        </authorList>
    </citation>
    <scope>NUCLEOTIDE SEQUENCE</scope>
    <source>
        <tissue evidence="2">Ovary</tissue>
    </source>
</reference>
<accession>S4PEB6</accession>